<dbReference type="Gene3D" id="3.10.620.30">
    <property type="match status" value="1"/>
</dbReference>
<keyword evidence="3" id="KW-1185">Reference proteome</keyword>
<comment type="caution">
    <text evidence="2">The sequence shown here is derived from an EMBL/GenBank/DDBJ whole genome shotgun (WGS) entry which is preliminary data.</text>
</comment>
<dbReference type="RefSeq" id="WP_123217362.1">
    <property type="nucleotide sequence ID" value="NZ_RJTM01000117.1"/>
</dbReference>
<protein>
    <submittedName>
        <fullName evidence="2">DUF3857 domain-containing protein</fullName>
    </submittedName>
</protein>
<organism evidence="2 3">
    <name type="scientific">Sinomicrobium pectinilyticum</name>
    <dbReference type="NCBI Taxonomy" id="1084421"/>
    <lineage>
        <taxon>Bacteria</taxon>
        <taxon>Pseudomonadati</taxon>
        <taxon>Bacteroidota</taxon>
        <taxon>Flavobacteriia</taxon>
        <taxon>Flavobacteriales</taxon>
        <taxon>Flavobacteriaceae</taxon>
        <taxon>Sinomicrobium</taxon>
    </lineage>
</organism>
<dbReference type="Proteomes" id="UP000267469">
    <property type="component" value="Unassembled WGS sequence"/>
</dbReference>
<dbReference type="Gene3D" id="2.60.120.1130">
    <property type="match status" value="1"/>
</dbReference>
<feature type="coiled-coil region" evidence="1">
    <location>
        <begin position="485"/>
        <end position="515"/>
    </location>
</feature>
<name>A0A3N0E2V3_SINP1</name>
<dbReference type="Gene3D" id="2.60.40.3140">
    <property type="match status" value="1"/>
</dbReference>
<dbReference type="AlphaFoldDB" id="A0A3N0E2V3"/>
<evidence type="ECO:0000256" key="1">
    <source>
        <dbReference type="SAM" id="Coils"/>
    </source>
</evidence>
<evidence type="ECO:0000313" key="3">
    <source>
        <dbReference type="Proteomes" id="UP000267469"/>
    </source>
</evidence>
<reference evidence="2 3" key="1">
    <citation type="submission" date="2018-10" db="EMBL/GenBank/DDBJ databases">
        <title>Sinomicrobium pectinilyticum sp. nov., a pectinase-producing bacterium isolated from alkaline and saline soil, and emended description of the genus Sinomicrobium.</title>
        <authorList>
            <person name="Cheng B."/>
            <person name="Li C."/>
            <person name="Lai Q."/>
            <person name="Du M."/>
            <person name="Shao Z."/>
            <person name="Xu P."/>
            <person name="Yang C."/>
        </authorList>
    </citation>
    <scope>NUCLEOTIDE SEQUENCE [LARGE SCALE GENOMIC DNA]</scope>
    <source>
        <strain evidence="2 3">5DNS001</strain>
    </source>
</reference>
<keyword evidence="1" id="KW-0175">Coiled coil</keyword>
<accession>A0A3N0E2V3</accession>
<evidence type="ECO:0000313" key="2">
    <source>
        <dbReference type="EMBL" id="RNL82161.1"/>
    </source>
</evidence>
<sequence length="664" mass="77432">MINRPEFFTVFLFILFFNTLQAQGPDISFEFGNVPPEHLNMPGYEKDTTANALVLYEKGTSKIEKNSFGNVILSTEVIRRIKILKKDGVDEAILEIPLQKSLENKSRERFVEAEALSIHPDRSVYRLAKKDIYTDNINEAYDMVKFTVPNVKEGSVIDYRYKVESPFLYNFNSWRFQSDIPKIFSQYTTTIPANYRYNIKLTGFLKLDHKESVLKKDCFYFQGVGTADCVNSTYIMKDIPAFKEEDFMVSKYNYLSAIDYELETFEGFDGTRKKFTKSWKDVDREIKYREEIGRQARKENYFGKLVPEEISTMPQGVEKAKKIYYYLQDQLFWNGKNHIFTRVDVKDAFEKKSGSIADLNLILLNFLKAAGFKADFMLLSTRNSNLPTKLYPVISEFNYLVIKLDIDEESFLLDLADKNLPFGILPFHALNGYGRVMDMDNGSYWYDIIPEKRTSTTIFTQISLTGDKYASIKARQTSSFYHALSKRKEMQNVSLEEHKESLQDEYDKKSTYELEEYTVINQKEAEKQLVEEYSFRMEKDPHSPILVLNPFVVGRMDKNPFTLEERTYPVDFGYPFSYIYQVIIDLGEDYKIPELPAEKILRLEDGSGQLLCFSSRNGNSIVINTRLQFGRPVYIAEEYEGLKKLYAELLSLHNKQPLILERKQ</sequence>
<dbReference type="EMBL" id="RJTM01000117">
    <property type="protein sequence ID" value="RNL82161.1"/>
    <property type="molecule type" value="Genomic_DNA"/>
</dbReference>
<dbReference type="OrthoDB" id="98874at2"/>
<proteinExistence type="predicted"/>
<gene>
    <name evidence="2" type="ORF">ED312_17700</name>
</gene>